<dbReference type="EMBL" id="AWFH01000063">
    <property type="protein sequence ID" value="KCZ57884.1"/>
    <property type="molecule type" value="Genomic_DNA"/>
</dbReference>
<dbReference type="STRING" id="1280948.HY36_11955"/>
<evidence type="ECO:0000313" key="1">
    <source>
        <dbReference type="EMBL" id="KCZ57884.1"/>
    </source>
</evidence>
<comment type="caution">
    <text evidence="1">The sequence shown here is derived from an EMBL/GenBank/DDBJ whole genome shotgun (WGS) entry which is preliminary data.</text>
</comment>
<dbReference type="Proteomes" id="UP000024547">
    <property type="component" value="Unassembled WGS sequence"/>
</dbReference>
<reference evidence="1 2" key="1">
    <citation type="journal article" date="2014" name="Antonie Van Leeuwenhoek">
        <title>Hyphomonas beringensis sp. nov. and Hyphomonas chukchiensis sp. nov., isolated from surface seawater of the Bering Sea and Chukchi Sea.</title>
        <authorList>
            <person name="Li C."/>
            <person name="Lai Q."/>
            <person name="Li G."/>
            <person name="Dong C."/>
            <person name="Wang J."/>
            <person name="Liao Y."/>
            <person name="Shao Z."/>
        </authorList>
    </citation>
    <scope>NUCLEOTIDE SEQUENCE [LARGE SCALE GENOMIC DNA]</scope>
    <source>
        <strain evidence="1 2">22II1-22F38</strain>
    </source>
</reference>
<accession>A0A059DWW3</accession>
<organism evidence="1 2">
    <name type="scientific">Hyphomonas atlantica</name>
    <dbReference type="NCBI Taxonomy" id="1280948"/>
    <lineage>
        <taxon>Bacteria</taxon>
        <taxon>Pseudomonadati</taxon>
        <taxon>Pseudomonadota</taxon>
        <taxon>Alphaproteobacteria</taxon>
        <taxon>Hyphomonadales</taxon>
        <taxon>Hyphomonadaceae</taxon>
        <taxon>Hyphomonas</taxon>
    </lineage>
</organism>
<gene>
    <name evidence="1" type="ORF">HY36_11955</name>
</gene>
<dbReference type="AlphaFoldDB" id="A0A059DWW3"/>
<keyword evidence="2" id="KW-1185">Reference proteome</keyword>
<evidence type="ECO:0000313" key="2">
    <source>
        <dbReference type="Proteomes" id="UP000024547"/>
    </source>
</evidence>
<sequence>MTKTISGADLVDAFFEDDGSALWFELGNKSGERVRIEITASQFNAMMEKFADLTYQVKEAQIESIDTHAMSALQSLSEDAQSAVGGEYVVVRFQVDRNGLAQGFAITPDRALSLSARIEEVARKARKASSESRH</sequence>
<proteinExistence type="predicted"/>
<dbReference type="PATRIC" id="fig|1280948.3.peg.3512"/>
<name>A0A059DWW3_9PROT</name>
<protein>
    <submittedName>
        <fullName evidence="1">Uncharacterized protein</fullName>
    </submittedName>
</protein>
<dbReference type="RefSeq" id="WP_035555669.1">
    <property type="nucleotide sequence ID" value="NZ_AWFH01000063.1"/>
</dbReference>